<name>A0ABR1LVC8_9PEZI</name>
<gene>
    <name evidence="2" type="ORF">IWX46DRAFT_202942</name>
</gene>
<sequence length="150" mass="17096">MLERAYVMDWMERAVVWLESLQFGELGEKRSRRFGLLVFALFLNCMDGGGLVDAWFGWSARVWKGTLIWIWIWIGLLWSIAVGKGRGQLGVKILAMKVLDIALLIAWSSLLDACMNHGQQTGKLISSSSSINCEKMSQHTHTQQTNQHWQ</sequence>
<accession>A0ABR1LVC8</accession>
<evidence type="ECO:0000313" key="3">
    <source>
        <dbReference type="Proteomes" id="UP001365128"/>
    </source>
</evidence>
<proteinExistence type="predicted"/>
<keyword evidence="1" id="KW-1133">Transmembrane helix</keyword>
<protein>
    <submittedName>
        <fullName evidence="2">Uncharacterized protein</fullName>
    </submittedName>
</protein>
<dbReference type="Proteomes" id="UP001365128">
    <property type="component" value="Unassembled WGS sequence"/>
</dbReference>
<feature type="transmembrane region" description="Helical" evidence="1">
    <location>
        <begin position="34"/>
        <end position="56"/>
    </location>
</feature>
<keyword evidence="1" id="KW-0472">Membrane</keyword>
<evidence type="ECO:0000256" key="1">
    <source>
        <dbReference type="SAM" id="Phobius"/>
    </source>
</evidence>
<keyword evidence="3" id="KW-1185">Reference proteome</keyword>
<comment type="caution">
    <text evidence="2">The sequence shown here is derived from an EMBL/GenBank/DDBJ whole genome shotgun (WGS) entry which is preliminary data.</text>
</comment>
<keyword evidence="1" id="KW-0812">Transmembrane</keyword>
<feature type="transmembrane region" description="Helical" evidence="1">
    <location>
        <begin position="62"/>
        <end position="82"/>
    </location>
</feature>
<reference evidence="2 3" key="1">
    <citation type="submission" date="2024-04" db="EMBL/GenBank/DDBJ databases">
        <title>Phyllosticta paracitricarpa is synonymous to the EU quarantine fungus P. citricarpa based on phylogenomic analyses.</title>
        <authorList>
            <consortium name="Lawrence Berkeley National Laboratory"/>
            <person name="Van Ingen-Buijs V.A."/>
            <person name="Van Westerhoven A.C."/>
            <person name="Haridas S."/>
            <person name="Skiadas P."/>
            <person name="Martin F."/>
            <person name="Groenewald J.Z."/>
            <person name="Crous P.W."/>
            <person name="Seidl M.F."/>
        </authorList>
    </citation>
    <scope>NUCLEOTIDE SEQUENCE [LARGE SCALE GENOMIC DNA]</scope>
    <source>
        <strain evidence="2 3">CBS 122670</strain>
    </source>
</reference>
<organism evidence="2 3">
    <name type="scientific">Phyllosticta citricarpa</name>
    <dbReference type="NCBI Taxonomy" id="55181"/>
    <lineage>
        <taxon>Eukaryota</taxon>
        <taxon>Fungi</taxon>
        <taxon>Dikarya</taxon>
        <taxon>Ascomycota</taxon>
        <taxon>Pezizomycotina</taxon>
        <taxon>Dothideomycetes</taxon>
        <taxon>Dothideomycetes incertae sedis</taxon>
        <taxon>Botryosphaeriales</taxon>
        <taxon>Phyllostictaceae</taxon>
        <taxon>Phyllosticta</taxon>
    </lineage>
</organism>
<dbReference type="EMBL" id="JBBPDW010000028">
    <property type="protein sequence ID" value="KAK7539157.1"/>
    <property type="molecule type" value="Genomic_DNA"/>
</dbReference>
<evidence type="ECO:0000313" key="2">
    <source>
        <dbReference type="EMBL" id="KAK7539157.1"/>
    </source>
</evidence>